<proteinExistence type="predicted"/>
<dbReference type="AlphaFoldDB" id="A0A4R2L5M6"/>
<name>A0A4R2L5M6_9GAMM</name>
<evidence type="ECO:0000313" key="1">
    <source>
        <dbReference type="EMBL" id="TCO80577.1"/>
    </source>
</evidence>
<dbReference type="Proteomes" id="UP000295765">
    <property type="component" value="Unassembled WGS sequence"/>
</dbReference>
<accession>A0A4R2L5M6</accession>
<comment type="caution">
    <text evidence="1">The sequence shown here is derived from an EMBL/GenBank/DDBJ whole genome shotgun (WGS) entry which is preliminary data.</text>
</comment>
<keyword evidence="2" id="KW-1185">Reference proteome</keyword>
<organism evidence="1 2">
    <name type="scientific">Plasticicumulans lactativorans</name>
    <dbReference type="NCBI Taxonomy" id="1133106"/>
    <lineage>
        <taxon>Bacteria</taxon>
        <taxon>Pseudomonadati</taxon>
        <taxon>Pseudomonadota</taxon>
        <taxon>Gammaproteobacteria</taxon>
        <taxon>Candidatus Competibacteraceae</taxon>
        <taxon>Plasticicumulans</taxon>
    </lineage>
</organism>
<dbReference type="EMBL" id="SLWY01000013">
    <property type="protein sequence ID" value="TCO80577.1"/>
    <property type="molecule type" value="Genomic_DNA"/>
</dbReference>
<protein>
    <submittedName>
        <fullName evidence="1">Uncharacterized protein</fullName>
    </submittedName>
</protein>
<evidence type="ECO:0000313" key="2">
    <source>
        <dbReference type="Proteomes" id="UP000295765"/>
    </source>
</evidence>
<reference evidence="1 2" key="1">
    <citation type="submission" date="2019-03" db="EMBL/GenBank/DDBJ databases">
        <title>Genomic Encyclopedia of Type Strains, Phase IV (KMG-IV): sequencing the most valuable type-strain genomes for metagenomic binning, comparative biology and taxonomic classification.</title>
        <authorList>
            <person name="Goeker M."/>
        </authorList>
    </citation>
    <scope>NUCLEOTIDE SEQUENCE [LARGE SCALE GENOMIC DNA]</scope>
    <source>
        <strain evidence="1 2">DSM 25287</strain>
    </source>
</reference>
<dbReference type="RefSeq" id="WP_132543211.1">
    <property type="nucleotide sequence ID" value="NZ_SLWY01000013.1"/>
</dbReference>
<sequence>MLSYVDCVGFSELDEDEIEALAAHEHIPMIVAAEMGSYLVHDDANGVPRFCRMLVADIRAARASGHPERADHLRVVLRHFRHTHHASHAG</sequence>
<gene>
    <name evidence="1" type="ORF">EV699_11355</name>
</gene>